<evidence type="ECO:0000256" key="1">
    <source>
        <dbReference type="SAM" id="Phobius"/>
    </source>
</evidence>
<feature type="transmembrane region" description="Helical" evidence="1">
    <location>
        <begin position="136"/>
        <end position="158"/>
    </location>
</feature>
<gene>
    <name evidence="2" type="ORF">SAMN06295879_1764</name>
</gene>
<sequence length="339" mass="36193">MISSPRFLVIGLAALFSAYHLVLALSSISVPRDPAPVVVAMVLYAAATAISLWAPAAKPMPGWNAALNVAIGPVLSILVLSQLDPHAENGYATWFVAGVFTLLVITMVRGQPVFAWIGVGVTVIVIVAWADPLALVTAGVFGGAMWVAIAHALSIALVRAEQDAAQYARAGIKAAEWQANQEALLYERRHRLEQMDKLAAPMLRRIVASGGDLGPEERRECLHLEAAIRDEIRGRLLLTDDVRAEVMAARRRGVHVTMLDDGGLDALPESDRLAALAELVDVVGGIDADRLIIRTGTENSDTAVSVVGLRETGDDGTAAALGDDDGDDEVTLWHEIRRP</sequence>
<evidence type="ECO:0000313" key="2">
    <source>
        <dbReference type="EMBL" id="SKA93698.1"/>
    </source>
</evidence>
<feature type="transmembrane region" description="Helical" evidence="1">
    <location>
        <begin position="89"/>
        <end position="106"/>
    </location>
</feature>
<feature type="transmembrane region" description="Helical" evidence="1">
    <location>
        <begin position="34"/>
        <end position="53"/>
    </location>
</feature>
<protein>
    <recommendedName>
        <fullName evidence="4">Signal transduction histidine kinase</fullName>
    </recommendedName>
</protein>
<keyword evidence="1" id="KW-0472">Membrane</keyword>
<dbReference type="EMBL" id="FUYG01000004">
    <property type="protein sequence ID" value="SKA93698.1"/>
    <property type="molecule type" value="Genomic_DNA"/>
</dbReference>
<keyword evidence="1" id="KW-0812">Transmembrane</keyword>
<dbReference type="RefSeq" id="WP_078714107.1">
    <property type="nucleotide sequence ID" value="NZ_FUYG01000004.1"/>
</dbReference>
<feature type="transmembrane region" description="Helical" evidence="1">
    <location>
        <begin position="113"/>
        <end position="130"/>
    </location>
</feature>
<evidence type="ECO:0008006" key="4">
    <source>
        <dbReference type="Google" id="ProtNLM"/>
    </source>
</evidence>
<proteinExistence type="predicted"/>
<evidence type="ECO:0000313" key="3">
    <source>
        <dbReference type="Proteomes" id="UP000189735"/>
    </source>
</evidence>
<dbReference type="AlphaFoldDB" id="A0A1T4XWW7"/>
<reference evidence="3" key="1">
    <citation type="submission" date="2017-02" db="EMBL/GenBank/DDBJ databases">
        <authorList>
            <person name="Varghese N."/>
            <person name="Submissions S."/>
        </authorList>
    </citation>
    <scope>NUCLEOTIDE SEQUENCE [LARGE SCALE GENOMIC DNA]</scope>
    <source>
        <strain evidence="3">VKM Ac-2052</strain>
    </source>
</reference>
<feature type="transmembrane region" description="Helical" evidence="1">
    <location>
        <begin position="65"/>
        <end position="83"/>
    </location>
</feature>
<name>A0A1T4XWW7_9MICO</name>
<dbReference type="Proteomes" id="UP000189735">
    <property type="component" value="Unassembled WGS sequence"/>
</dbReference>
<keyword evidence="1" id="KW-1133">Transmembrane helix</keyword>
<organism evidence="2 3">
    <name type="scientific">Agreia bicolorata</name>
    <dbReference type="NCBI Taxonomy" id="110935"/>
    <lineage>
        <taxon>Bacteria</taxon>
        <taxon>Bacillati</taxon>
        <taxon>Actinomycetota</taxon>
        <taxon>Actinomycetes</taxon>
        <taxon>Micrococcales</taxon>
        <taxon>Microbacteriaceae</taxon>
        <taxon>Agreia</taxon>
    </lineage>
</organism>
<accession>A0A1T4XWW7</accession>